<sequence length="46" mass="5288">MEMKKKRIRAHCVARLTRLVQQGKMSPNNMALLTQKLYELGANDSN</sequence>
<evidence type="ECO:0000313" key="2">
    <source>
        <dbReference type="Proteomes" id="UP000050761"/>
    </source>
</evidence>
<dbReference type="Proteomes" id="UP000050761">
    <property type="component" value="Unassembled WGS sequence"/>
</dbReference>
<evidence type="ECO:0000313" key="3">
    <source>
        <dbReference type="WBParaSite" id="HPBE_0002669201-mRNA-1"/>
    </source>
</evidence>
<protein>
    <submittedName>
        <fullName evidence="3">Transcriptional repressor</fullName>
    </submittedName>
</protein>
<dbReference type="OrthoDB" id="5839690at2759"/>
<name>A0A183GVH2_HELPZ</name>
<proteinExistence type="predicted"/>
<organism evidence="2 3">
    <name type="scientific">Heligmosomoides polygyrus</name>
    <name type="common">Parasitic roundworm</name>
    <dbReference type="NCBI Taxonomy" id="6339"/>
    <lineage>
        <taxon>Eukaryota</taxon>
        <taxon>Metazoa</taxon>
        <taxon>Ecdysozoa</taxon>
        <taxon>Nematoda</taxon>
        <taxon>Chromadorea</taxon>
        <taxon>Rhabditida</taxon>
        <taxon>Rhabditina</taxon>
        <taxon>Rhabditomorpha</taxon>
        <taxon>Strongyloidea</taxon>
        <taxon>Heligmosomidae</taxon>
        <taxon>Heligmosomoides</taxon>
    </lineage>
</organism>
<accession>A0A3P8IPT9</accession>
<reference evidence="3" key="2">
    <citation type="submission" date="2019-09" db="UniProtKB">
        <authorList>
            <consortium name="WormBaseParasite"/>
        </authorList>
    </citation>
    <scope>IDENTIFICATION</scope>
</reference>
<gene>
    <name evidence="1" type="ORF">HPBE_LOCUS26691</name>
</gene>
<dbReference type="AlphaFoldDB" id="A0A183GVH2"/>
<dbReference type="WBParaSite" id="HPBE_0002669201-mRNA-1">
    <property type="protein sequence ID" value="HPBE_0002669201-mRNA-1"/>
    <property type="gene ID" value="HPBE_0002669201"/>
</dbReference>
<reference evidence="1 2" key="1">
    <citation type="submission" date="2018-11" db="EMBL/GenBank/DDBJ databases">
        <authorList>
            <consortium name="Pathogen Informatics"/>
        </authorList>
    </citation>
    <scope>NUCLEOTIDE SEQUENCE [LARGE SCALE GENOMIC DNA]</scope>
</reference>
<accession>A0A183GVH2</accession>
<dbReference type="EMBL" id="UZAH01040634">
    <property type="protein sequence ID" value="VDP58969.1"/>
    <property type="molecule type" value="Genomic_DNA"/>
</dbReference>
<keyword evidence="2" id="KW-1185">Reference proteome</keyword>
<evidence type="ECO:0000313" key="1">
    <source>
        <dbReference type="EMBL" id="VDP58969.1"/>
    </source>
</evidence>